<name>A0A1I0YUI3_SELRU</name>
<dbReference type="GO" id="GO:0003677">
    <property type="term" value="F:DNA binding"/>
    <property type="evidence" value="ECO:0007669"/>
    <property type="project" value="InterPro"/>
</dbReference>
<protein>
    <submittedName>
        <fullName evidence="2">Anti-repressor protein</fullName>
    </submittedName>
</protein>
<dbReference type="InterPro" id="IPR005039">
    <property type="entry name" value="Ant_C"/>
</dbReference>
<evidence type="ECO:0000313" key="2">
    <source>
        <dbReference type="EMBL" id="SFB15773.1"/>
    </source>
</evidence>
<dbReference type="AlphaFoldDB" id="A0A1I0YUI3"/>
<reference evidence="2 3" key="1">
    <citation type="submission" date="2016-10" db="EMBL/GenBank/DDBJ databases">
        <authorList>
            <person name="de Groot N.N."/>
        </authorList>
    </citation>
    <scope>NUCLEOTIDE SEQUENCE [LARGE SCALE GENOMIC DNA]</scope>
    <source>
        <strain evidence="2 3">L14</strain>
    </source>
</reference>
<organism evidence="2 3">
    <name type="scientific">Selenomonas ruminantium</name>
    <dbReference type="NCBI Taxonomy" id="971"/>
    <lineage>
        <taxon>Bacteria</taxon>
        <taxon>Bacillati</taxon>
        <taxon>Bacillota</taxon>
        <taxon>Negativicutes</taxon>
        <taxon>Selenomonadales</taxon>
        <taxon>Selenomonadaceae</taxon>
        <taxon>Selenomonas</taxon>
    </lineage>
</organism>
<accession>A0A1I0YUI3</accession>
<proteinExistence type="predicted"/>
<dbReference type="EMBL" id="FOJX01000018">
    <property type="protein sequence ID" value="SFB15773.1"/>
    <property type="molecule type" value="Genomic_DNA"/>
</dbReference>
<evidence type="ECO:0000259" key="1">
    <source>
        <dbReference type="Pfam" id="PF03374"/>
    </source>
</evidence>
<gene>
    <name evidence="2" type="ORF">SAMN05216587_11824</name>
</gene>
<dbReference type="Pfam" id="PF03374">
    <property type="entry name" value="ANT"/>
    <property type="match status" value="1"/>
</dbReference>
<feature type="domain" description="Antirepressor protein C-terminal" evidence="1">
    <location>
        <begin position="2"/>
        <end position="45"/>
    </location>
</feature>
<evidence type="ECO:0000313" key="3">
    <source>
        <dbReference type="Proteomes" id="UP000183843"/>
    </source>
</evidence>
<sequence>MQKGMNMGYFEIKETTSTDQYGVAHINKRAMVTGKGQIYLLNKMLTLEAA</sequence>
<dbReference type="Proteomes" id="UP000183843">
    <property type="component" value="Unassembled WGS sequence"/>
</dbReference>